<gene>
    <name evidence="4" type="ORF">ACMD2_02307</name>
</gene>
<feature type="compositionally biased region" description="Low complexity" evidence="1">
    <location>
        <begin position="51"/>
        <end position="67"/>
    </location>
</feature>
<dbReference type="GO" id="GO:0005543">
    <property type="term" value="F:phospholipid binding"/>
    <property type="evidence" value="ECO:0007669"/>
    <property type="project" value="TreeGrafter"/>
</dbReference>
<proteinExistence type="predicted"/>
<feature type="transmembrane region" description="Helical" evidence="2">
    <location>
        <begin position="97"/>
        <end position="120"/>
    </location>
</feature>
<dbReference type="InterPro" id="IPR003399">
    <property type="entry name" value="Mce/MlaD"/>
</dbReference>
<evidence type="ECO:0000256" key="1">
    <source>
        <dbReference type="SAM" id="MobiDB-lite"/>
    </source>
</evidence>
<dbReference type="GO" id="GO:0005319">
    <property type="term" value="F:lipid transporter activity"/>
    <property type="evidence" value="ECO:0007669"/>
    <property type="project" value="TreeGrafter"/>
</dbReference>
<keyword evidence="2" id="KW-0472">Membrane</keyword>
<dbReference type="InterPro" id="IPR039342">
    <property type="entry name" value="TGD2-like"/>
</dbReference>
<reference evidence="4 5" key="1">
    <citation type="journal article" date="2016" name="DNA Res.">
        <title>The draft genome of MD-2 pineapple using hybrid error correction of long reads.</title>
        <authorList>
            <person name="Redwan R.M."/>
            <person name="Saidin A."/>
            <person name="Kumar S.V."/>
        </authorList>
    </citation>
    <scope>NUCLEOTIDE SEQUENCE [LARGE SCALE GENOMIC DNA]</scope>
    <source>
        <strain evidence="5">cv. MD2</strain>
        <tissue evidence="4">Leaf</tissue>
    </source>
</reference>
<sequence>MLLGTSVQVFASKPLLVPTPLTSPASQFQNFAPHLPPKPSKRKLTTPIKASSSGSSNNPSPSRKGNNPLTLILDVPKALWRQTLQPLSDFGFGRQSIWEGGVGLFMVSGAALLALTIAWLRGFQLRSRFRKYQTVFEFSQACGICVGTPVRIRGVTVGSVVQVDSSLKSVDAIVEVEDDKFIVPRNSLIEVNQSGLLMETKIDITPRDPLPTPSVGPLDPACVKEGLIVCDKERMKGQQGVSLDELVGIFTRLGRDMEEIGVTRSYRLAEKVASMMEEAQPLIAKIEALAEDIQPLLAEVRDSALLKDVESLTKTLAETTNDLRKVQSSILTPENSDLVRQSIFALIFTLKNIESITSDVSGFTGDEATRRNLKLLIKSLSRLL</sequence>
<comment type="caution">
    <text evidence="4">The sequence shown here is derived from an EMBL/GenBank/DDBJ whole genome shotgun (WGS) entry which is preliminary data.</text>
</comment>
<keyword evidence="2" id="KW-0812">Transmembrane</keyword>
<dbReference type="PANTHER" id="PTHR34675:SF1">
    <property type="entry name" value="PROTEIN TRIGALACTOSYLDIACYLGLYCEROL 2, CHLOROPLASTIC"/>
    <property type="match status" value="1"/>
</dbReference>
<evidence type="ECO:0000313" key="4">
    <source>
        <dbReference type="EMBL" id="OAY72170.1"/>
    </source>
</evidence>
<dbReference type="PANTHER" id="PTHR34675">
    <property type="entry name" value="PROTEIN TRIGALACTOSYLDIACYLGLYCEROL 2, CHLOROPLASTIC"/>
    <property type="match status" value="1"/>
</dbReference>
<organism evidence="4 5">
    <name type="scientific">Ananas comosus</name>
    <name type="common">Pineapple</name>
    <name type="synonym">Ananas ananas</name>
    <dbReference type="NCBI Taxonomy" id="4615"/>
    <lineage>
        <taxon>Eukaryota</taxon>
        <taxon>Viridiplantae</taxon>
        <taxon>Streptophyta</taxon>
        <taxon>Embryophyta</taxon>
        <taxon>Tracheophyta</taxon>
        <taxon>Spermatophyta</taxon>
        <taxon>Magnoliopsida</taxon>
        <taxon>Liliopsida</taxon>
        <taxon>Poales</taxon>
        <taxon>Bromeliaceae</taxon>
        <taxon>Bromelioideae</taxon>
        <taxon>Ananas</taxon>
    </lineage>
</organism>
<dbReference type="Proteomes" id="UP000092600">
    <property type="component" value="Unassembled WGS sequence"/>
</dbReference>
<evidence type="ECO:0000256" key="2">
    <source>
        <dbReference type="SAM" id="Phobius"/>
    </source>
</evidence>
<accession>A0A199V5P2</accession>
<dbReference type="STRING" id="4615.A0A199V5P2"/>
<dbReference type="AlphaFoldDB" id="A0A199V5P2"/>
<evidence type="ECO:0000259" key="3">
    <source>
        <dbReference type="Pfam" id="PF02470"/>
    </source>
</evidence>
<dbReference type="EMBL" id="LSRQ01003221">
    <property type="protein sequence ID" value="OAY72170.1"/>
    <property type="molecule type" value="Genomic_DNA"/>
</dbReference>
<name>A0A199V5P2_ANACO</name>
<evidence type="ECO:0000313" key="5">
    <source>
        <dbReference type="Proteomes" id="UP000092600"/>
    </source>
</evidence>
<protein>
    <submittedName>
        <fullName evidence="4">Protein TRIGALACTOSYLDIACYLGLYCEROL 2, chloroplastic</fullName>
    </submittedName>
</protein>
<keyword evidence="2" id="KW-1133">Transmembrane helix</keyword>
<feature type="domain" description="Mce/MlaD" evidence="3">
    <location>
        <begin position="131"/>
        <end position="206"/>
    </location>
</feature>
<dbReference type="GO" id="GO:0009706">
    <property type="term" value="C:chloroplast inner membrane"/>
    <property type="evidence" value="ECO:0007669"/>
    <property type="project" value="TreeGrafter"/>
</dbReference>
<feature type="region of interest" description="Disordered" evidence="1">
    <location>
        <begin position="28"/>
        <end position="67"/>
    </location>
</feature>
<dbReference type="Pfam" id="PF02470">
    <property type="entry name" value="MlaD"/>
    <property type="match status" value="1"/>
</dbReference>